<dbReference type="InterPro" id="IPR001387">
    <property type="entry name" value="Cro/C1-type_HTH"/>
</dbReference>
<organism evidence="3 4">
    <name type="scientific">Phytoactinopolyspora halophila</name>
    <dbReference type="NCBI Taxonomy" id="1981511"/>
    <lineage>
        <taxon>Bacteria</taxon>
        <taxon>Bacillati</taxon>
        <taxon>Actinomycetota</taxon>
        <taxon>Actinomycetes</taxon>
        <taxon>Jiangellales</taxon>
        <taxon>Jiangellaceae</taxon>
        <taxon>Phytoactinopolyspora</taxon>
    </lineage>
</organism>
<dbReference type="Pfam" id="PF10935">
    <property type="entry name" value="DUF2637"/>
    <property type="match status" value="1"/>
</dbReference>
<feature type="transmembrane region" description="Helical" evidence="2">
    <location>
        <begin position="37"/>
        <end position="58"/>
    </location>
</feature>
<dbReference type="EMBL" id="QMIG01000013">
    <property type="protein sequence ID" value="RAW13301.1"/>
    <property type="molecule type" value="Genomic_DNA"/>
</dbReference>
<gene>
    <name evidence="3" type="ORF">DPM12_13105</name>
</gene>
<evidence type="ECO:0000256" key="1">
    <source>
        <dbReference type="SAM" id="MobiDB-lite"/>
    </source>
</evidence>
<feature type="compositionally biased region" description="Basic and acidic residues" evidence="1">
    <location>
        <begin position="228"/>
        <end position="239"/>
    </location>
</feature>
<feature type="compositionally biased region" description="Polar residues" evidence="1">
    <location>
        <begin position="129"/>
        <end position="157"/>
    </location>
</feature>
<feature type="compositionally biased region" description="Polar residues" evidence="1">
    <location>
        <begin position="201"/>
        <end position="218"/>
    </location>
</feature>
<dbReference type="Gene3D" id="1.10.10.10">
    <property type="entry name" value="Winged helix-like DNA-binding domain superfamily/Winged helix DNA-binding domain"/>
    <property type="match status" value="1"/>
</dbReference>
<keyword evidence="2" id="KW-0812">Transmembrane</keyword>
<keyword evidence="2" id="KW-1133">Transmembrane helix</keyword>
<sequence length="239" mass="25113">MATAVAGTILIALGAFWLSFATLTDLAVRSGIDASRAWTWPLIVDGIIVVATISVVALTPFGPRATRYPWMLLFAGATVSVTGNALHALVARHAEAPGVLPAAVSAVPPLVLLAITHLTVELTRRTHRSTANAQSSSGPPSTCALTPINADTATNAQAERHGQPNGARRRKAHELRRVSGWSNAQIADHLGVHPSTVSRWLNTSAPASHGSAQANTRTAPEGNAARPVSHEHRREDKGN</sequence>
<evidence type="ECO:0000313" key="3">
    <source>
        <dbReference type="EMBL" id="RAW13301.1"/>
    </source>
</evidence>
<proteinExistence type="predicted"/>
<dbReference type="Proteomes" id="UP000250462">
    <property type="component" value="Unassembled WGS sequence"/>
</dbReference>
<feature type="region of interest" description="Disordered" evidence="1">
    <location>
        <begin position="126"/>
        <end position="175"/>
    </location>
</feature>
<name>A0A329QMZ8_9ACTN</name>
<dbReference type="Pfam" id="PF13384">
    <property type="entry name" value="HTH_23"/>
    <property type="match status" value="1"/>
</dbReference>
<dbReference type="InterPro" id="IPR021235">
    <property type="entry name" value="DUF2637"/>
</dbReference>
<keyword evidence="4" id="KW-1185">Reference proteome</keyword>
<reference evidence="3 4" key="1">
    <citation type="submission" date="2018-06" db="EMBL/GenBank/DDBJ databases">
        <title>Phytoactinopolyspora halophila sp. nov., a novel halophilic actinomycete isolated from a saline soil in China.</title>
        <authorList>
            <person name="Tang S.-K."/>
        </authorList>
    </citation>
    <scope>NUCLEOTIDE SEQUENCE [LARGE SCALE GENOMIC DNA]</scope>
    <source>
        <strain evidence="3 4">YIM 96934</strain>
    </source>
</reference>
<accession>A0A329QMZ8</accession>
<feature type="region of interest" description="Disordered" evidence="1">
    <location>
        <begin position="201"/>
        <end position="239"/>
    </location>
</feature>
<keyword evidence="2" id="KW-0472">Membrane</keyword>
<protein>
    <submittedName>
        <fullName evidence="3">Excisionase</fullName>
    </submittedName>
</protein>
<feature type="transmembrane region" description="Helical" evidence="2">
    <location>
        <begin position="102"/>
        <end position="120"/>
    </location>
</feature>
<dbReference type="OrthoDB" id="4480597at2"/>
<dbReference type="AlphaFoldDB" id="A0A329QMZ8"/>
<evidence type="ECO:0000313" key="4">
    <source>
        <dbReference type="Proteomes" id="UP000250462"/>
    </source>
</evidence>
<dbReference type="InterPro" id="IPR036388">
    <property type="entry name" value="WH-like_DNA-bd_sf"/>
</dbReference>
<evidence type="ECO:0000256" key="2">
    <source>
        <dbReference type="SAM" id="Phobius"/>
    </source>
</evidence>
<dbReference type="CDD" id="cd00093">
    <property type="entry name" value="HTH_XRE"/>
    <property type="match status" value="1"/>
</dbReference>
<feature type="transmembrane region" description="Helical" evidence="2">
    <location>
        <begin position="70"/>
        <end position="90"/>
    </location>
</feature>
<comment type="caution">
    <text evidence="3">The sequence shown here is derived from an EMBL/GenBank/DDBJ whole genome shotgun (WGS) entry which is preliminary data.</text>
</comment>